<accession>A0ABU5DKZ0</accession>
<evidence type="ECO:0000313" key="2">
    <source>
        <dbReference type="Proteomes" id="UP001285263"/>
    </source>
</evidence>
<evidence type="ECO:0000313" key="1">
    <source>
        <dbReference type="EMBL" id="MDY0745767.1"/>
    </source>
</evidence>
<comment type="caution">
    <text evidence="1">The sequence shown here is derived from an EMBL/GenBank/DDBJ whole genome shotgun (WGS) entry which is preliminary data.</text>
</comment>
<name>A0ABU5DKZ0_9BURK</name>
<dbReference type="Proteomes" id="UP001285263">
    <property type="component" value="Unassembled WGS sequence"/>
</dbReference>
<dbReference type="EMBL" id="JAXCLA010000004">
    <property type="protein sequence ID" value="MDY0745767.1"/>
    <property type="molecule type" value="Genomic_DNA"/>
</dbReference>
<organism evidence="1 2">
    <name type="scientific">Roseateles agri</name>
    <dbReference type="NCBI Taxonomy" id="3098619"/>
    <lineage>
        <taxon>Bacteria</taxon>
        <taxon>Pseudomonadati</taxon>
        <taxon>Pseudomonadota</taxon>
        <taxon>Betaproteobacteria</taxon>
        <taxon>Burkholderiales</taxon>
        <taxon>Sphaerotilaceae</taxon>
        <taxon>Roseateles</taxon>
    </lineage>
</organism>
<protein>
    <submittedName>
        <fullName evidence="1">Uncharacterized protein</fullName>
    </submittedName>
</protein>
<gene>
    <name evidence="1" type="ORF">SNE35_14705</name>
</gene>
<dbReference type="RefSeq" id="WP_320423661.1">
    <property type="nucleotide sequence ID" value="NZ_JAXCLA010000004.1"/>
</dbReference>
<keyword evidence="2" id="KW-1185">Reference proteome</keyword>
<sequence length="157" mass="17694">MNRRSLLSLGLVTPWLHGCQSERFVELSWTEDVALHDGSVIVASLRFIYERIGGPFHTDRFSGLILRDTELSFDAGSPSGRMTQLFKRQRPMVLERDATGGWLLVLQGRASFAPGTKQPDWGPDQNGNGQRMARLQHDTFVLAHLRDLPSWSMAPTF</sequence>
<reference evidence="1 2" key="1">
    <citation type="submission" date="2023-11" db="EMBL/GenBank/DDBJ databases">
        <title>Paucibacter sp. nov., isolated from fresh soil in Korea.</title>
        <authorList>
            <person name="Le N.T.T."/>
        </authorList>
    </citation>
    <scope>NUCLEOTIDE SEQUENCE [LARGE SCALE GENOMIC DNA]</scope>
    <source>
        <strain evidence="1 2">R3-3</strain>
    </source>
</reference>
<proteinExistence type="predicted"/>